<dbReference type="EMBL" id="BTGD01000003">
    <property type="protein sequence ID" value="GMM54636.1"/>
    <property type="molecule type" value="Genomic_DNA"/>
</dbReference>
<evidence type="ECO:0000313" key="2">
    <source>
        <dbReference type="EMBL" id="GMM54636.1"/>
    </source>
</evidence>
<evidence type="ECO:0000259" key="1">
    <source>
        <dbReference type="Pfam" id="PF12660"/>
    </source>
</evidence>
<evidence type="ECO:0000313" key="3">
    <source>
        <dbReference type="Proteomes" id="UP001377567"/>
    </source>
</evidence>
<dbReference type="SUPFAM" id="SSF69322">
    <property type="entry name" value="Tricorn protease domain 2"/>
    <property type="match status" value="1"/>
</dbReference>
<organism evidence="2 3">
    <name type="scientific">Maudiozyma humilis</name>
    <name type="common">Sour dough yeast</name>
    <name type="synonym">Kazachstania humilis</name>
    <dbReference type="NCBI Taxonomy" id="51915"/>
    <lineage>
        <taxon>Eukaryota</taxon>
        <taxon>Fungi</taxon>
        <taxon>Dikarya</taxon>
        <taxon>Ascomycota</taxon>
        <taxon>Saccharomycotina</taxon>
        <taxon>Saccharomycetes</taxon>
        <taxon>Saccharomycetales</taxon>
        <taxon>Saccharomycetaceae</taxon>
        <taxon>Maudiozyma</taxon>
    </lineage>
</organism>
<dbReference type="Pfam" id="PF12660">
    <property type="entry name" value="zf-TFIIIC"/>
    <property type="match status" value="1"/>
</dbReference>
<dbReference type="Proteomes" id="UP001377567">
    <property type="component" value="Unassembled WGS sequence"/>
</dbReference>
<dbReference type="AlphaFoldDB" id="A0AAV5RTZ4"/>
<dbReference type="Gene3D" id="2.130.10.10">
    <property type="entry name" value="YVTN repeat-like/Quinoprotein amine dehydrogenase"/>
    <property type="match status" value="1"/>
</dbReference>
<keyword evidence="3" id="KW-1185">Reference proteome</keyword>
<accession>A0AAV5RTZ4</accession>
<dbReference type="InterPro" id="IPR015943">
    <property type="entry name" value="WD40/YVTN_repeat-like_dom_sf"/>
</dbReference>
<name>A0AAV5RTZ4_MAUHU</name>
<feature type="domain" description="Transcription factor IIIC putative zinc-finger" evidence="1">
    <location>
        <begin position="518"/>
        <end position="583"/>
    </location>
</feature>
<gene>
    <name evidence="2" type="ORF">DAKH74_012520</name>
</gene>
<dbReference type="InterPro" id="IPR024764">
    <property type="entry name" value="TFIIIC_Znf"/>
</dbReference>
<comment type="caution">
    <text evidence="2">The sequence shown here is derived from an EMBL/GenBank/DDBJ whole genome shotgun (WGS) entry which is preliminary data.</text>
</comment>
<protein>
    <submittedName>
        <fullName evidence="2">Transcription factor TFIIIC subunit</fullName>
    </submittedName>
</protein>
<sequence>MKLLKDLTISRKDLADWDHTLQWSRNGTLYFNTSLDITTGQPLYQKDTERNAKSLFHTAEHPLTIDNYMEYEEATTNTFLNSQPTSFIRACRPSRCGDAEYLAVLTNNFNISIHKDKAAVANLDQPGTPPAQRSYHAMEWSPHENVIAAGNEMGEVVLFRLDSATNVISHEATIHLDGCGQQWFTYLCWVGDRIFVTFSDNSVWCITDIESKEVIRLKSASRFKIFDVAFASDRFVTISSSAYLYCFDLVKGTETVIDLPIGHNFYLVPIRDSTTVSIISNLGLVFMVDLAATDPSLAPNQMIRSELENKYKKWNDVWNELGKYETTMSINGVALSPDGYSVAIMYDIERVSLKYIIPSQRHYSIMFIPLCTEWKISPEASGMAWYQTHEIYETAGLQFSNENAAISDDDIEQSFDTNLEFQNYLKHYFEDSRLSQLRFNCFLDNTDVRCVNIFRKLILKYAIAKKDTIQNPIDIACIESLGKALDIPVDISSTETRKLQIKGDFITQTFDFGSGTVDSITSEEGNVWRRCSVSLLPLLTINLKKCPVTGNRVINIDNDKLNNYGWFTRTLLEVCSKRSVYSGISMDTM</sequence>
<reference evidence="2 3" key="1">
    <citation type="journal article" date="2023" name="Elife">
        <title>Identification of key yeast species and microbe-microbe interactions impacting larval growth of Drosophila in the wild.</title>
        <authorList>
            <person name="Mure A."/>
            <person name="Sugiura Y."/>
            <person name="Maeda R."/>
            <person name="Honda K."/>
            <person name="Sakurai N."/>
            <person name="Takahashi Y."/>
            <person name="Watada M."/>
            <person name="Katoh T."/>
            <person name="Gotoh A."/>
            <person name="Gotoh Y."/>
            <person name="Taniguchi I."/>
            <person name="Nakamura K."/>
            <person name="Hayashi T."/>
            <person name="Katayama T."/>
            <person name="Uemura T."/>
            <person name="Hattori Y."/>
        </authorList>
    </citation>
    <scope>NUCLEOTIDE SEQUENCE [LARGE SCALE GENOMIC DNA]</scope>
    <source>
        <strain evidence="2 3">KH-74</strain>
    </source>
</reference>
<proteinExistence type="predicted"/>